<organism evidence="9 10">
    <name type="scientific">Taibaiella lutea</name>
    <dbReference type="NCBI Taxonomy" id="2608001"/>
    <lineage>
        <taxon>Bacteria</taxon>
        <taxon>Pseudomonadati</taxon>
        <taxon>Bacteroidota</taxon>
        <taxon>Chitinophagia</taxon>
        <taxon>Chitinophagales</taxon>
        <taxon>Chitinophagaceae</taxon>
        <taxon>Taibaiella</taxon>
    </lineage>
</organism>
<evidence type="ECO:0000313" key="9">
    <source>
        <dbReference type="EMBL" id="KAA5532629.1"/>
    </source>
</evidence>
<dbReference type="EMBL" id="VWSH01000004">
    <property type="protein sequence ID" value="KAA5532629.1"/>
    <property type="molecule type" value="Genomic_DNA"/>
</dbReference>
<dbReference type="GO" id="GO:0106300">
    <property type="term" value="P:protein-DNA covalent cross-linking repair"/>
    <property type="evidence" value="ECO:0007669"/>
    <property type="project" value="InterPro"/>
</dbReference>
<keyword evidence="7" id="KW-0456">Lyase</keyword>
<evidence type="ECO:0000256" key="8">
    <source>
        <dbReference type="RuleBase" id="RU364100"/>
    </source>
</evidence>
<gene>
    <name evidence="9" type="ORF">F0919_17765</name>
</gene>
<sequence length="243" mass="28040">MCYHVSTPKKAKLEAKAREENLVIQGEFEQYYHVSGFARPYLPVTINTEPTVIQPAQWKLIPHWVANEEGAKKYSNTLNAESTGIFDKASYKPYIQKFRGLLWIDGFYEPHKVEGKKETENYYLYRPNNEIFTLGIVYSPWINKDTGELTHTIAVITTHANELLAEIHNEKKRMPLVISESDREGWLHAKTRPEIESFMQPAGNDYLLGHKITARVTSGKQDFNIPEVQEKAPEENKDRGLLF</sequence>
<evidence type="ECO:0000256" key="1">
    <source>
        <dbReference type="ARBA" id="ARBA00008136"/>
    </source>
</evidence>
<proteinExistence type="inferred from homology"/>
<protein>
    <recommendedName>
        <fullName evidence="8">Abasic site processing protein</fullName>
        <ecNumber evidence="8">3.4.-.-</ecNumber>
    </recommendedName>
</protein>
<evidence type="ECO:0000256" key="2">
    <source>
        <dbReference type="ARBA" id="ARBA00022670"/>
    </source>
</evidence>
<evidence type="ECO:0000256" key="6">
    <source>
        <dbReference type="ARBA" id="ARBA00023125"/>
    </source>
</evidence>
<dbReference type="PANTHER" id="PTHR13604">
    <property type="entry name" value="DC12-RELATED"/>
    <property type="match status" value="1"/>
</dbReference>
<dbReference type="RefSeq" id="WP_150034162.1">
    <property type="nucleotide sequence ID" value="NZ_VWSH01000004.1"/>
</dbReference>
<evidence type="ECO:0000256" key="3">
    <source>
        <dbReference type="ARBA" id="ARBA00022763"/>
    </source>
</evidence>
<reference evidence="9 10" key="1">
    <citation type="submission" date="2019-09" db="EMBL/GenBank/DDBJ databases">
        <title>Genome sequence and assembly of Taibaiella sp.</title>
        <authorList>
            <person name="Chhetri G."/>
        </authorList>
    </citation>
    <scope>NUCLEOTIDE SEQUENCE [LARGE SCALE GENOMIC DNA]</scope>
    <source>
        <strain evidence="9 10">KVB11</strain>
    </source>
</reference>
<keyword evidence="6" id="KW-0238">DNA-binding</keyword>
<dbReference type="SUPFAM" id="SSF143081">
    <property type="entry name" value="BB1717-like"/>
    <property type="match status" value="1"/>
</dbReference>
<dbReference type="InterPro" id="IPR036590">
    <property type="entry name" value="SRAP-like"/>
</dbReference>
<keyword evidence="4 8" id="KW-0378">Hydrolase</keyword>
<name>A0A5M6CHK8_9BACT</name>
<dbReference type="GO" id="GO:0016829">
    <property type="term" value="F:lyase activity"/>
    <property type="evidence" value="ECO:0007669"/>
    <property type="project" value="UniProtKB-KW"/>
</dbReference>
<keyword evidence="2 8" id="KW-0645">Protease</keyword>
<dbReference type="Proteomes" id="UP000323632">
    <property type="component" value="Unassembled WGS sequence"/>
</dbReference>
<dbReference type="GO" id="GO:0003697">
    <property type="term" value="F:single-stranded DNA binding"/>
    <property type="evidence" value="ECO:0007669"/>
    <property type="project" value="InterPro"/>
</dbReference>
<dbReference type="AlphaFoldDB" id="A0A5M6CHK8"/>
<dbReference type="EC" id="3.4.-.-" evidence="8"/>
<evidence type="ECO:0000256" key="5">
    <source>
        <dbReference type="ARBA" id="ARBA00023124"/>
    </source>
</evidence>
<evidence type="ECO:0000256" key="7">
    <source>
        <dbReference type="ARBA" id="ARBA00023239"/>
    </source>
</evidence>
<comment type="caution">
    <text evidence="9">The sequence shown here is derived from an EMBL/GenBank/DDBJ whole genome shotgun (WGS) entry which is preliminary data.</text>
</comment>
<dbReference type="Gene3D" id="3.90.1680.10">
    <property type="entry name" value="SOS response associated peptidase-like"/>
    <property type="match status" value="1"/>
</dbReference>
<dbReference type="GO" id="GO:0006508">
    <property type="term" value="P:proteolysis"/>
    <property type="evidence" value="ECO:0007669"/>
    <property type="project" value="UniProtKB-KW"/>
</dbReference>
<keyword evidence="3" id="KW-0227">DNA damage</keyword>
<comment type="similarity">
    <text evidence="1 8">Belongs to the SOS response-associated peptidase family.</text>
</comment>
<dbReference type="Pfam" id="PF02586">
    <property type="entry name" value="SRAP"/>
    <property type="match status" value="1"/>
</dbReference>
<evidence type="ECO:0000256" key="4">
    <source>
        <dbReference type="ARBA" id="ARBA00022801"/>
    </source>
</evidence>
<accession>A0A5M6CHK8</accession>
<evidence type="ECO:0000313" key="10">
    <source>
        <dbReference type="Proteomes" id="UP000323632"/>
    </source>
</evidence>
<dbReference type="GO" id="GO:0008233">
    <property type="term" value="F:peptidase activity"/>
    <property type="evidence" value="ECO:0007669"/>
    <property type="project" value="UniProtKB-KW"/>
</dbReference>
<dbReference type="InterPro" id="IPR003738">
    <property type="entry name" value="SRAP"/>
</dbReference>
<keyword evidence="5" id="KW-0190">Covalent protein-DNA linkage</keyword>
<dbReference type="PANTHER" id="PTHR13604:SF0">
    <property type="entry name" value="ABASIC SITE PROCESSING PROTEIN HMCES"/>
    <property type="match status" value="1"/>
</dbReference>
<keyword evidence="10" id="KW-1185">Reference proteome</keyword>